<feature type="compositionally biased region" description="Basic residues" evidence="1">
    <location>
        <begin position="465"/>
        <end position="475"/>
    </location>
</feature>
<dbReference type="WBParaSite" id="MCU_000132-RA">
    <property type="protein sequence ID" value="MCU_000132-RA"/>
    <property type="gene ID" value="MCU_000132"/>
</dbReference>
<protein>
    <submittedName>
        <fullName evidence="3">BHLH domain-containing protein</fullName>
    </submittedName>
</protein>
<name>A0A5K3EFH3_MESCO</name>
<feature type="compositionally biased region" description="Basic and acidic residues" evidence="1">
    <location>
        <begin position="178"/>
        <end position="190"/>
    </location>
</feature>
<evidence type="ECO:0000259" key="2">
    <source>
        <dbReference type="Pfam" id="PF21599"/>
    </source>
</evidence>
<sequence length="548" mass="59280">MDTTTEFLTAFYSQKFSSFEEFYSKLKDFEKLTGSIYIIQSSKFLSQDHPDRGRLVYGALQYSCYHYGVCQSIATPRRNQRHSRGSCGSRISLSAMSGKLWITKYHMIHNHPPLPETAKIDQSVRRLQVQEPGKDELVISDDVQLVLDDIVDQLPNHNASLESMRGSPNKSQSASRPVLERKAAARDRLAARTKKARGLKLAPCLRRLAELASAGTGQEFHKHLDELEALVDIWKRGDNSSLVSGHSGSSSSVRTESHPVTPSPTDSLAIAKAVENLFRKQKALESSNVLTPLSAKGQVRSQNDPQILTPLVAANTVSVIQTPTQPVVLKQALGSQSGAFISGSGVVTVPSGGVATLSKDVVLADAGGGQLHLINSASIVSSTGQKNDNGVTDGQHILGYVIQPMPALSSGGQTLLPSTAVVAPTNFVPIAPKLPISDSPGQAFQPIPPPPPKAVRPPMPVCKPKVVKPRGRQPKGKSPLRESLIAPCDGLSVTPFEDDDSEPKPWTPMIMEGDSCSYFLFVEDANYYYSPEEDAWLPADQQTMAVDT</sequence>
<evidence type="ECO:0000256" key="1">
    <source>
        <dbReference type="SAM" id="MobiDB-lite"/>
    </source>
</evidence>
<feature type="region of interest" description="Disordered" evidence="1">
    <location>
        <begin position="464"/>
        <end position="484"/>
    </location>
</feature>
<feature type="compositionally biased region" description="Low complexity" evidence="1">
    <location>
        <begin position="241"/>
        <end position="253"/>
    </location>
</feature>
<feature type="domain" description="ZSWIM3 N-terminal" evidence="2">
    <location>
        <begin position="14"/>
        <end position="111"/>
    </location>
</feature>
<feature type="region of interest" description="Disordered" evidence="1">
    <location>
        <begin position="241"/>
        <end position="265"/>
    </location>
</feature>
<evidence type="ECO:0000313" key="3">
    <source>
        <dbReference type="WBParaSite" id="MCU_000132-RA"/>
    </source>
</evidence>
<accession>A0A5K3EFH3</accession>
<dbReference type="InterPro" id="IPR048325">
    <property type="entry name" value="ZSWIM3_N"/>
</dbReference>
<reference evidence="3" key="1">
    <citation type="submission" date="2019-11" db="UniProtKB">
        <authorList>
            <consortium name="WormBaseParasite"/>
        </authorList>
    </citation>
    <scope>IDENTIFICATION</scope>
</reference>
<proteinExistence type="predicted"/>
<feature type="region of interest" description="Disordered" evidence="1">
    <location>
        <begin position="159"/>
        <end position="192"/>
    </location>
</feature>
<dbReference type="AlphaFoldDB" id="A0A5K3EFH3"/>
<dbReference type="Pfam" id="PF21599">
    <property type="entry name" value="ZSWIM3_N"/>
    <property type="match status" value="1"/>
</dbReference>
<organism evidence="3">
    <name type="scientific">Mesocestoides corti</name>
    <name type="common">Flatworm</name>
    <dbReference type="NCBI Taxonomy" id="53468"/>
    <lineage>
        <taxon>Eukaryota</taxon>
        <taxon>Metazoa</taxon>
        <taxon>Spiralia</taxon>
        <taxon>Lophotrochozoa</taxon>
        <taxon>Platyhelminthes</taxon>
        <taxon>Cestoda</taxon>
        <taxon>Eucestoda</taxon>
        <taxon>Cyclophyllidea</taxon>
        <taxon>Mesocestoididae</taxon>
        <taxon>Mesocestoides</taxon>
    </lineage>
</organism>
<feature type="compositionally biased region" description="Polar residues" evidence="1">
    <location>
        <begin position="159"/>
        <end position="175"/>
    </location>
</feature>